<reference evidence="2" key="2">
    <citation type="submission" date="2020-11" db="EMBL/GenBank/DDBJ databases">
        <authorList>
            <person name="McCartney M.A."/>
            <person name="Auch B."/>
            <person name="Kono T."/>
            <person name="Mallez S."/>
            <person name="Becker A."/>
            <person name="Gohl D.M."/>
            <person name="Silverstein K.A.T."/>
            <person name="Koren S."/>
            <person name="Bechman K.B."/>
            <person name="Herman A."/>
            <person name="Abrahante J.E."/>
            <person name="Garbe J."/>
        </authorList>
    </citation>
    <scope>NUCLEOTIDE SEQUENCE</scope>
    <source>
        <strain evidence="2">Duluth1</strain>
        <tissue evidence="2">Whole animal</tissue>
    </source>
</reference>
<gene>
    <name evidence="2" type="ORF">DPMN_039159</name>
</gene>
<protein>
    <submittedName>
        <fullName evidence="2">Uncharacterized protein</fullName>
    </submittedName>
</protein>
<name>A0A9D4RR24_DREPO</name>
<keyword evidence="1" id="KW-0472">Membrane</keyword>
<keyword evidence="1" id="KW-0812">Transmembrane</keyword>
<accession>A0A9D4RR24</accession>
<reference evidence="2" key="1">
    <citation type="journal article" date="2019" name="bioRxiv">
        <title>The Genome of the Zebra Mussel, Dreissena polymorpha: A Resource for Invasive Species Research.</title>
        <authorList>
            <person name="McCartney M.A."/>
            <person name="Auch B."/>
            <person name="Kono T."/>
            <person name="Mallez S."/>
            <person name="Zhang Y."/>
            <person name="Obille A."/>
            <person name="Becker A."/>
            <person name="Abrahante J.E."/>
            <person name="Garbe J."/>
            <person name="Badalamenti J.P."/>
            <person name="Herman A."/>
            <person name="Mangelson H."/>
            <person name="Liachko I."/>
            <person name="Sullivan S."/>
            <person name="Sone E.D."/>
            <person name="Koren S."/>
            <person name="Silverstein K.A.T."/>
            <person name="Beckman K.B."/>
            <person name="Gohl D.M."/>
        </authorList>
    </citation>
    <scope>NUCLEOTIDE SEQUENCE</scope>
    <source>
        <strain evidence="2">Duluth1</strain>
        <tissue evidence="2">Whole animal</tissue>
    </source>
</reference>
<keyword evidence="1" id="KW-1133">Transmembrane helix</keyword>
<organism evidence="2 3">
    <name type="scientific">Dreissena polymorpha</name>
    <name type="common">Zebra mussel</name>
    <name type="synonym">Mytilus polymorpha</name>
    <dbReference type="NCBI Taxonomy" id="45954"/>
    <lineage>
        <taxon>Eukaryota</taxon>
        <taxon>Metazoa</taxon>
        <taxon>Spiralia</taxon>
        <taxon>Lophotrochozoa</taxon>
        <taxon>Mollusca</taxon>
        <taxon>Bivalvia</taxon>
        <taxon>Autobranchia</taxon>
        <taxon>Heteroconchia</taxon>
        <taxon>Euheterodonta</taxon>
        <taxon>Imparidentia</taxon>
        <taxon>Neoheterodontei</taxon>
        <taxon>Myida</taxon>
        <taxon>Dreissenoidea</taxon>
        <taxon>Dreissenidae</taxon>
        <taxon>Dreissena</taxon>
    </lineage>
</organism>
<keyword evidence="3" id="KW-1185">Reference proteome</keyword>
<evidence type="ECO:0000256" key="1">
    <source>
        <dbReference type="SAM" id="Phobius"/>
    </source>
</evidence>
<evidence type="ECO:0000313" key="3">
    <source>
        <dbReference type="Proteomes" id="UP000828390"/>
    </source>
</evidence>
<evidence type="ECO:0000313" key="2">
    <source>
        <dbReference type="EMBL" id="KAH3875878.1"/>
    </source>
</evidence>
<comment type="caution">
    <text evidence="2">The sequence shown here is derived from an EMBL/GenBank/DDBJ whole genome shotgun (WGS) entry which is preliminary data.</text>
</comment>
<sequence length="254" mass="28726">MGRFSLCDVIGKFIPFIWIYLTQRKIMLLTICMCMMTLNVANGIYKDHEVREPLLLTNESEYQTAIECIYPGDISLAFVSFKTNEKNILVDCMFAAPTCVILNDTYKDNFRTLFTGRGGILIIKELNEYTYGNYSCYEMYNSSNVAVSTIEESSLDVKYCKDCILYKNALIVCCVIITAMFLGEVMLCIIPKLKRTLMWKSTSQKETDIPLDESPSCQEVLIDSAVGMNGGAVVLVITNSRRAKNIRQNPPNSH</sequence>
<proteinExistence type="predicted"/>
<feature type="transmembrane region" description="Helical" evidence="1">
    <location>
        <begin position="169"/>
        <end position="190"/>
    </location>
</feature>
<dbReference type="EMBL" id="JAIWYP010000002">
    <property type="protein sequence ID" value="KAH3875878.1"/>
    <property type="molecule type" value="Genomic_DNA"/>
</dbReference>
<dbReference type="AlphaFoldDB" id="A0A9D4RR24"/>
<dbReference type="Proteomes" id="UP000828390">
    <property type="component" value="Unassembled WGS sequence"/>
</dbReference>
<feature type="transmembrane region" description="Helical" evidence="1">
    <location>
        <begin position="26"/>
        <end position="45"/>
    </location>
</feature>